<dbReference type="Proteomes" id="UP000311008">
    <property type="component" value="Chromosome"/>
</dbReference>
<dbReference type="GO" id="GO:0017110">
    <property type="term" value="F:nucleoside diphosphate phosphatase activity"/>
    <property type="evidence" value="ECO:0007669"/>
    <property type="project" value="InterPro"/>
</dbReference>
<dbReference type="InterPro" id="IPR015797">
    <property type="entry name" value="NUDIX_hydrolase-like_dom_sf"/>
</dbReference>
<dbReference type="EMBL" id="CP040946">
    <property type="protein sequence ID" value="QDC44876.1"/>
    <property type="molecule type" value="Genomic_DNA"/>
</dbReference>
<evidence type="ECO:0000256" key="3">
    <source>
        <dbReference type="ARBA" id="ARBA00015552"/>
    </source>
</evidence>
<dbReference type="SUPFAM" id="SSF55811">
    <property type="entry name" value="Nudix"/>
    <property type="match status" value="1"/>
</dbReference>
<gene>
    <name evidence="4" type="primary">nudJ</name>
    <name evidence="6" type="ORF">FIU01_10330</name>
</gene>
<dbReference type="AlphaFoldDB" id="A0A5B8CUY3"/>
<dbReference type="CDD" id="cd03675">
    <property type="entry name" value="NUDIX_Hydrolase"/>
    <property type="match status" value="1"/>
</dbReference>
<comment type="subunit">
    <text evidence="2 4">Monomer.</text>
</comment>
<dbReference type="PANTHER" id="PTHR43222">
    <property type="entry name" value="NUDIX HYDROLASE 23"/>
    <property type="match status" value="1"/>
</dbReference>
<comment type="cofactor">
    <cofactor evidence="4">
        <name>Mg(2+)</name>
        <dbReference type="ChEBI" id="CHEBI:18420"/>
    </cofactor>
</comment>
<dbReference type="InterPro" id="IPR000086">
    <property type="entry name" value="NUDIX_hydrolase_dom"/>
</dbReference>
<dbReference type="GO" id="GO:0004787">
    <property type="term" value="F:thiamine diphosphate phosphatase activity"/>
    <property type="evidence" value="ECO:0007669"/>
    <property type="project" value="InterPro"/>
</dbReference>
<evidence type="ECO:0000259" key="5">
    <source>
        <dbReference type="PROSITE" id="PS51462"/>
    </source>
</evidence>
<dbReference type="OrthoDB" id="8594221at2"/>
<dbReference type="EC" id="3.6.1.-" evidence="4"/>
<sequence length="164" mass="18368">MLNSTDSKSSKSALQWKPNVTVAAIIEHAGKFLLVEEITERGHRFNQPAGHLEEHETIIAAAIRETLEETAYDFTPEAIVGIYHWQHPLNGITYLRFAFSGTLGKHYPEQALDDGIIRTVWKTETEIAAEGASMRSPQVLLCVQDYLAGKRYPLDILKHLGQAL</sequence>
<feature type="domain" description="Nudix hydrolase" evidence="5">
    <location>
        <begin position="15"/>
        <end position="159"/>
    </location>
</feature>
<name>A0A5B8CUY3_9PROT</name>
<reference evidence="7" key="1">
    <citation type="journal article" date="2019" name="ISME J.">
        <title>Evolution in action: habitat transition from sediment to the pelagial leads to genome streamlining in Methylophilaceae.</title>
        <authorList>
            <person name="Salcher M."/>
            <person name="Schaefle D."/>
            <person name="Kaspar M."/>
            <person name="Neuenschwander S.M."/>
            <person name="Ghai R."/>
        </authorList>
    </citation>
    <scope>NUCLEOTIDE SEQUENCE [LARGE SCALE GENOMIC DNA]</scope>
    <source>
        <strain evidence="7">MMS-M-51</strain>
    </source>
</reference>
<evidence type="ECO:0000313" key="6">
    <source>
        <dbReference type="EMBL" id="QDC44876.1"/>
    </source>
</evidence>
<comment type="similarity">
    <text evidence="1 4">Belongs to the Nudix hydrolase family. NudJ subfamily.</text>
</comment>
<dbReference type="RefSeq" id="WP_140004205.1">
    <property type="nucleotide sequence ID" value="NZ_CP040946.1"/>
</dbReference>
<accession>A0A5B8CUY3</accession>
<dbReference type="InterPro" id="IPR033713">
    <property type="entry name" value="NudJ"/>
</dbReference>
<evidence type="ECO:0000313" key="7">
    <source>
        <dbReference type="Proteomes" id="UP000311008"/>
    </source>
</evidence>
<dbReference type="Pfam" id="PF00293">
    <property type="entry name" value="NUDIX"/>
    <property type="match status" value="1"/>
</dbReference>
<keyword evidence="4" id="KW-0460">Magnesium</keyword>
<dbReference type="PANTHER" id="PTHR43222:SF11">
    <property type="entry name" value="PHOSPHATASE NUDJ"/>
    <property type="match status" value="1"/>
</dbReference>
<evidence type="ECO:0000256" key="2">
    <source>
        <dbReference type="ARBA" id="ARBA00011245"/>
    </source>
</evidence>
<keyword evidence="7" id="KW-1185">Reference proteome</keyword>
<evidence type="ECO:0000256" key="1">
    <source>
        <dbReference type="ARBA" id="ARBA00007608"/>
    </source>
</evidence>
<dbReference type="Gene3D" id="3.90.79.10">
    <property type="entry name" value="Nucleoside Triphosphate Pyrophosphohydrolase"/>
    <property type="match status" value="1"/>
</dbReference>
<dbReference type="GO" id="GO:0017111">
    <property type="term" value="F:ribonucleoside triphosphate phosphatase activity"/>
    <property type="evidence" value="ECO:0007669"/>
    <property type="project" value="InterPro"/>
</dbReference>
<proteinExistence type="inferred from homology"/>
<keyword evidence="4 6" id="KW-0378">Hydrolase</keyword>
<protein>
    <recommendedName>
        <fullName evidence="3 4">Phosphatase NudJ</fullName>
        <ecNumber evidence="4">3.6.1.-</ecNumber>
    </recommendedName>
</protein>
<evidence type="ECO:0000256" key="4">
    <source>
        <dbReference type="RuleBase" id="RU364043"/>
    </source>
</evidence>
<dbReference type="KEGG" id="mmec:FIU01_10330"/>
<dbReference type="PROSITE" id="PS51462">
    <property type="entry name" value="NUDIX"/>
    <property type="match status" value="1"/>
</dbReference>
<organism evidence="6 7">
    <name type="scientific">Methylophilus medardicus</name>
    <dbReference type="NCBI Taxonomy" id="2588534"/>
    <lineage>
        <taxon>Bacteria</taxon>
        <taxon>Pseudomonadati</taxon>
        <taxon>Pseudomonadota</taxon>
        <taxon>Betaproteobacteria</taxon>
        <taxon>Nitrosomonadales</taxon>
        <taxon>Methylophilaceae</taxon>
        <taxon>Methylophilus</taxon>
    </lineage>
</organism>